<feature type="compositionally biased region" description="Basic and acidic residues" evidence="1">
    <location>
        <begin position="71"/>
        <end position="81"/>
    </location>
</feature>
<proteinExistence type="predicted"/>
<dbReference type="AlphaFoldDB" id="A0A399FX39"/>
<dbReference type="RefSeq" id="WP_068691548.1">
    <property type="nucleotide sequence ID" value="NZ_CP063196.1"/>
</dbReference>
<dbReference type="EMBL" id="CP063196">
    <property type="protein sequence ID" value="UOE18841.1"/>
    <property type="molecule type" value="Genomic_DNA"/>
</dbReference>
<sequence>MAEASERETERQRDRFFAPVVRADDEPQASDRARARGYKVTGTGVPTRVPAEDGDTEARSGLEGPPDNDFAPDRGEDQERR</sequence>
<name>A0A399FX39_9ACTN</name>
<protein>
    <submittedName>
        <fullName evidence="2">Uncharacterized protein</fullName>
    </submittedName>
</protein>
<dbReference type="OrthoDB" id="3436909at2"/>
<evidence type="ECO:0000256" key="1">
    <source>
        <dbReference type="SAM" id="MobiDB-lite"/>
    </source>
</evidence>
<feature type="region of interest" description="Disordered" evidence="1">
    <location>
        <begin position="1"/>
        <end position="81"/>
    </location>
</feature>
<organism evidence="2 3">
    <name type="scientific">Thermobifida halotolerans</name>
    <dbReference type="NCBI Taxonomy" id="483545"/>
    <lineage>
        <taxon>Bacteria</taxon>
        <taxon>Bacillati</taxon>
        <taxon>Actinomycetota</taxon>
        <taxon>Actinomycetes</taxon>
        <taxon>Streptosporangiales</taxon>
        <taxon>Nocardiopsidaceae</taxon>
        <taxon>Thermobifida</taxon>
    </lineage>
</organism>
<gene>
    <name evidence="2" type="ORF">NI17_019000</name>
</gene>
<reference evidence="2" key="1">
    <citation type="submission" date="2020-10" db="EMBL/GenBank/DDBJ databases">
        <title>De novo genome project of the cellulose decomposer Thermobifida halotolerans type strain.</title>
        <authorList>
            <person name="Nagy I."/>
            <person name="Horvath B."/>
            <person name="Kukolya J."/>
            <person name="Nagy I."/>
            <person name="Orsini M."/>
        </authorList>
    </citation>
    <scope>NUCLEOTIDE SEQUENCE</scope>
    <source>
        <strain evidence="2">DSM 44931</strain>
    </source>
</reference>
<dbReference type="KEGG" id="thao:NI17_019000"/>
<accession>A0A399FX39</accession>
<evidence type="ECO:0000313" key="2">
    <source>
        <dbReference type="EMBL" id="UOE18841.1"/>
    </source>
</evidence>
<evidence type="ECO:0000313" key="3">
    <source>
        <dbReference type="Proteomes" id="UP000265719"/>
    </source>
</evidence>
<feature type="compositionally biased region" description="Basic and acidic residues" evidence="1">
    <location>
        <begin position="1"/>
        <end position="34"/>
    </location>
</feature>
<keyword evidence="3" id="KW-1185">Reference proteome</keyword>
<dbReference type="Proteomes" id="UP000265719">
    <property type="component" value="Chromosome"/>
</dbReference>